<gene>
    <name evidence="6" type="ORF">N7G274_001725</name>
</gene>
<name>A0ABR4AMC9_9LECA</name>
<dbReference type="Gene3D" id="3.90.1590.10">
    <property type="entry name" value="glutathione-dependent formaldehyde- activating enzyme (gfa)"/>
    <property type="match status" value="1"/>
</dbReference>
<evidence type="ECO:0000259" key="5">
    <source>
        <dbReference type="PROSITE" id="PS51891"/>
    </source>
</evidence>
<dbReference type="EMBL" id="JBEFKJ010000004">
    <property type="protein sequence ID" value="KAL2046278.1"/>
    <property type="molecule type" value="Genomic_DNA"/>
</dbReference>
<evidence type="ECO:0000256" key="4">
    <source>
        <dbReference type="ARBA" id="ARBA00023239"/>
    </source>
</evidence>
<sequence length="172" mass="19016">MESSSNPTEPLLRGSCNCGQVTYVSSMLPFAISLCHCINCRKTSGAPFVAFGDYQNTALRWHGSESRTKPTIKTTSSAIAIRGFCGDCGSTLFMKYHCRPDVTHVAMGTVDDGSVVGEIVKPCEHIFLKEKAAWWKVSDDDDGIARHKGFDETFQRRLEEWEAKGSPRRASC</sequence>
<feature type="domain" description="CENP-V/GFA" evidence="5">
    <location>
        <begin position="12"/>
        <end position="136"/>
    </location>
</feature>
<reference evidence="6 7" key="1">
    <citation type="submission" date="2024-09" db="EMBL/GenBank/DDBJ databases">
        <title>Rethinking Asexuality: The Enigmatic Case of Functional Sexual Genes in Lepraria (Stereocaulaceae).</title>
        <authorList>
            <person name="Doellman M."/>
            <person name="Sun Y."/>
            <person name="Barcenas-Pena A."/>
            <person name="Lumbsch H.T."/>
            <person name="Grewe F."/>
        </authorList>
    </citation>
    <scope>NUCLEOTIDE SEQUENCE [LARGE SCALE GENOMIC DNA]</scope>
    <source>
        <strain evidence="6 7">Mercado 3170</strain>
    </source>
</reference>
<evidence type="ECO:0000256" key="3">
    <source>
        <dbReference type="ARBA" id="ARBA00022833"/>
    </source>
</evidence>
<evidence type="ECO:0000256" key="1">
    <source>
        <dbReference type="ARBA" id="ARBA00005495"/>
    </source>
</evidence>
<dbReference type="SUPFAM" id="SSF51316">
    <property type="entry name" value="Mss4-like"/>
    <property type="match status" value="1"/>
</dbReference>
<dbReference type="PANTHER" id="PTHR33337">
    <property type="entry name" value="GFA DOMAIN-CONTAINING PROTEIN"/>
    <property type="match status" value="1"/>
</dbReference>
<protein>
    <recommendedName>
        <fullName evidence="5">CENP-V/GFA domain-containing protein</fullName>
    </recommendedName>
</protein>
<comment type="caution">
    <text evidence="6">The sequence shown here is derived from an EMBL/GenBank/DDBJ whole genome shotgun (WGS) entry which is preliminary data.</text>
</comment>
<keyword evidence="3" id="KW-0862">Zinc</keyword>
<accession>A0ABR4AMC9</accession>
<comment type="similarity">
    <text evidence="1">Belongs to the Gfa family.</text>
</comment>
<dbReference type="InterPro" id="IPR011057">
    <property type="entry name" value="Mss4-like_sf"/>
</dbReference>
<dbReference type="PROSITE" id="PS51891">
    <property type="entry name" value="CENP_V_GFA"/>
    <property type="match status" value="1"/>
</dbReference>
<dbReference type="Proteomes" id="UP001590950">
    <property type="component" value="Unassembled WGS sequence"/>
</dbReference>
<evidence type="ECO:0000313" key="6">
    <source>
        <dbReference type="EMBL" id="KAL2046278.1"/>
    </source>
</evidence>
<evidence type="ECO:0000313" key="7">
    <source>
        <dbReference type="Proteomes" id="UP001590950"/>
    </source>
</evidence>
<proteinExistence type="inferred from homology"/>
<organism evidence="6 7">
    <name type="scientific">Stereocaulon virgatum</name>
    <dbReference type="NCBI Taxonomy" id="373712"/>
    <lineage>
        <taxon>Eukaryota</taxon>
        <taxon>Fungi</taxon>
        <taxon>Dikarya</taxon>
        <taxon>Ascomycota</taxon>
        <taxon>Pezizomycotina</taxon>
        <taxon>Lecanoromycetes</taxon>
        <taxon>OSLEUM clade</taxon>
        <taxon>Lecanoromycetidae</taxon>
        <taxon>Lecanorales</taxon>
        <taxon>Lecanorineae</taxon>
        <taxon>Stereocaulaceae</taxon>
        <taxon>Stereocaulon</taxon>
    </lineage>
</organism>
<keyword evidence="7" id="KW-1185">Reference proteome</keyword>
<dbReference type="InterPro" id="IPR006913">
    <property type="entry name" value="CENP-V/GFA"/>
</dbReference>
<dbReference type="PANTHER" id="PTHR33337:SF40">
    <property type="entry name" value="CENP-V_GFA DOMAIN-CONTAINING PROTEIN-RELATED"/>
    <property type="match status" value="1"/>
</dbReference>
<keyword evidence="2" id="KW-0479">Metal-binding</keyword>
<dbReference type="Pfam" id="PF04828">
    <property type="entry name" value="GFA"/>
    <property type="match status" value="1"/>
</dbReference>
<evidence type="ECO:0000256" key="2">
    <source>
        <dbReference type="ARBA" id="ARBA00022723"/>
    </source>
</evidence>
<keyword evidence="4" id="KW-0456">Lyase</keyword>